<proteinExistence type="predicted"/>
<keyword evidence="3" id="KW-0560">Oxidoreductase</keyword>
<evidence type="ECO:0000256" key="1">
    <source>
        <dbReference type="ARBA" id="ARBA00001922"/>
    </source>
</evidence>
<accession>X1HR56</accession>
<comment type="cofactor">
    <cofactor evidence="1">
        <name>adenosylcob(III)alamin</name>
        <dbReference type="ChEBI" id="CHEBI:18408"/>
    </cofactor>
</comment>
<dbReference type="Gene3D" id="3.20.70.20">
    <property type="match status" value="1"/>
</dbReference>
<dbReference type="AlphaFoldDB" id="X1HR56"/>
<feature type="domain" description="Ribonucleotide reductase large subunit C-terminal" evidence="5">
    <location>
        <begin position="119"/>
        <end position="156"/>
    </location>
</feature>
<gene>
    <name evidence="6" type="ORF">S03H2_36905</name>
</gene>
<evidence type="ECO:0000256" key="2">
    <source>
        <dbReference type="ARBA" id="ARBA00022628"/>
    </source>
</evidence>
<name>X1HR56_9ZZZZ</name>
<dbReference type="Pfam" id="PF02867">
    <property type="entry name" value="Ribonuc_red_lgC"/>
    <property type="match status" value="2"/>
</dbReference>
<evidence type="ECO:0000259" key="5">
    <source>
        <dbReference type="Pfam" id="PF02867"/>
    </source>
</evidence>
<dbReference type="EMBL" id="BARU01022680">
    <property type="protein sequence ID" value="GAH59525.1"/>
    <property type="molecule type" value="Genomic_DNA"/>
</dbReference>
<organism evidence="6">
    <name type="scientific">marine sediment metagenome</name>
    <dbReference type="NCBI Taxonomy" id="412755"/>
    <lineage>
        <taxon>unclassified sequences</taxon>
        <taxon>metagenomes</taxon>
        <taxon>ecological metagenomes</taxon>
    </lineage>
</organism>
<comment type="caution">
    <text evidence="6">The sequence shown here is derived from an EMBL/GenBank/DDBJ whole genome shotgun (WGS) entry which is preliminary data.</text>
</comment>
<dbReference type="PANTHER" id="PTHR43371:SF1">
    <property type="entry name" value="RIBONUCLEOSIDE-DIPHOSPHATE REDUCTASE"/>
    <property type="match status" value="1"/>
</dbReference>
<dbReference type="InterPro" id="IPR050862">
    <property type="entry name" value="RdRp_reductase_class-2"/>
</dbReference>
<dbReference type="PANTHER" id="PTHR43371">
    <property type="entry name" value="VITAMIN B12-DEPENDENT RIBONUCLEOTIDE REDUCTASE"/>
    <property type="match status" value="1"/>
</dbReference>
<feature type="domain" description="Ribonucleotide reductase large subunit C-terminal" evidence="5">
    <location>
        <begin position="6"/>
        <end position="112"/>
    </location>
</feature>
<reference evidence="6" key="1">
    <citation type="journal article" date="2014" name="Front. Microbiol.">
        <title>High frequency of phylogenetically diverse reductive dehalogenase-homologous genes in deep subseafloor sedimentary metagenomes.</title>
        <authorList>
            <person name="Kawai M."/>
            <person name="Futagami T."/>
            <person name="Toyoda A."/>
            <person name="Takaki Y."/>
            <person name="Nishi S."/>
            <person name="Hori S."/>
            <person name="Arai W."/>
            <person name="Tsubouchi T."/>
            <person name="Morono Y."/>
            <person name="Uchiyama I."/>
            <person name="Ito T."/>
            <person name="Fujiyama A."/>
            <person name="Inagaki F."/>
            <person name="Takami H."/>
        </authorList>
    </citation>
    <scope>NUCLEOTIDE SEQUENCE</scope>
    <source>
        <strain evidence="6">Expedition CK06-06</strain>
    </source>
</reference>
<evidence type="ECO:0000256" key="3">
    <source>
        <dbReference type="ARBA" id="ARBA00023002"/>
    </source>
</evidence>
<dbReference type="InterPro" id="IPR000788">
    <property type="entry name" value="RNR_lg_C"/>
</dbReference>
<keyword evidence="2" id="KW-0846">Cobalamin</keyword>
<sequence>MVVCKDNHSEIDYAKLSQTVKLGVRFLDDVIDVNQFPLPEIAEITQATRKIGLGVMGFADMLIQLGIPYDSEQALITAEELVHFISDEANKASIELAEERGVFPAFKGSVYDAPGGPRFRNASRTTIAPTGSLSIIANCSSGIEPIFALSYVRHIQLQTHQEFQSLCS</sequence>
<dbReference type="GO" id="GO:0004748">
    <property type="term" value="F:ribonucleoside-diphosphate reductase activity, thioredoxin disulfide as acceptor"/>
    <property type="evidence" value="ECO:0007669"/>
    <property type="project" value="TreeGrafter"/>
</dbReference>
<evidence type="ECO:0000256" key="4">
    <source>
        <dbReference type="ARBA" id="ARBA00023285"/>
    </source>
</evidence>
<dbReference type="GO" id="GO:0031419">
    <property type="term" value="F:cobalamin binding"/>
    <property type="evidence" value="ECO:0007669"/>
    <property type="project" value="UniProtKB-KW"/>
</dbReference>
<dbReference type="PRINTS" id="PR01183">
    <property type="entry name" value="RIBORDTASEM1"/>
</dbReference>
<dbReference type="SUPFAM" id="SSF51998">
    <property type="entry name" value="PFL-like glycyl radical enzymes"/>
    <property type="match status" value="1"/>
</dbReference>
<protein>
    <recommendedName>
        <fullName evidence="5">Ribonucleotide reductase large subunit C-terminal domain-containing protein</fullName>
    </recommendedName>
</protein>
<evidence type="ECO:0000313" key="6">
    <source>
        <dbReference type="EMBL" id="GAH59525.1"/>
    </source>
</evidence>
<keyword evidence="4" id="KW-0170">Cobalt</keyword>